<comment type="similarity">
    <text evidence="2">Belongs to the AB hydrolase superfamily. LDAH family.</text>
</comment>
<dbReference type="EC" id="3.1.1.13" evidence="7"/>
<reference evidence="9 10" key="1">
    <citation type="submission" date="2020-04" db="EMBL/GenBank/DDBJ databases">
        <authorList>
            <person name="Laetsch R D."/>
            <person name="Stevens L."/>
            <person name="Kumar S."/>
            <person name="Blaxter L. M."/>
        </authorList>
    </citation>
    <scope>NUCLEOTIDE SEQUENCE [LARGE SCALE GENOMIC DNA]</scope>
</reference>
<evidence type="ECO:0000256" key="8">
    <source>
        <dbReference type="ARBA" id="ARBA00049527"/>
    </source>
</evidence>
<evidence type="ECO:0000313" key="9">
    <source>
        <dbReference type="EMBL" id="CAB3400148.1"/>
    </source>
</evidence>
<dbReference type="Pfam" id="PF10230">
    <property type="entry name" value="LIDHydrolase"/>
    <property type="match status" value="1"/>
</dbReference>
<dbReference type="GO" id="GO:0004771">
    <property type="term" value="F:sterol ester esterase activity"/>
    <property type="evidence" value="ECO:0007669"/>
    <property type="project" value="UniProtKB-EC"/>
</dbReference>
<keyword evidence="10" id="KW-1185">Reference proteome</keyword>
<dbReference type="SUPFAM" id="SSF53474">
    <property type="entry name" value="alpha/beta-Hydrolases"/>
    <property type="match status" value="1"/>
</dbReference>
<dbReference type="AlphaFoldDB" id="A0A8S1EQI9"/>
<protein>
    <recommendedName>
        <fullName evidence="3">Lipid droplet-associated hydrolase</fullName>
        <ecNumber evidence="7">3.1.1.13</ecNumber>
    </recommendedName>
    <alternativeName>
        <fullName evidence="6">Lipid droplet-associated serine hydrolase</fullName>
    </alternativeName>
</protein>
<evidence type="ECO:0000256" key="1">
    <source>
        <dbReference type="ARBA" id="ARBA00004502"/>
    </source>
</evidence>
<name>A0A8S1EQI9_9PELO</name>
<organism evidence="9 10">
    <name type="scientific">Caenorhabditis bovis</name>
    <dbReference type="NCBI Taxonomy" id="2654633"/>
    <lineage>
        <taxon>Eukaryota</taxon>
        <taxon>Metazoa</taxon>
        <taxon>Ecdysozoa</taxon>
        <taxon>Nematoda</taxon>
        <taxon>Chromadorea</taxon>
        <taxon>Rhabditida</taxon>
        <taxon>Rhabditina</taxon>
        <taxon>Rhabditomorpha</taxon>
        <taxon>Rhabditoidea</taxon>
        <taxon>Rhabditidae</taxon>
        <taxon>Peloderinae</taxon>
        <taxon>Caenorhabditis</taxon>
    </lineage>
</organism>
<evidence type="ECO:0000256" key="4">
    <source>
        <dbReference type="ARBA" id="ARBA00022677"/>
    </source>
</evidence>
<proteinExistence type="inferred from homology"/>
<dbReference type="EMBL" id="CADEPM010000002">
    <property type="protein sequence ID" value="CAB3400148.1"/>
    <property type="molecule type" value="Genomic_DNA"/>
</dbReference>
<dbReference type="GO" id="GO:0005811">
    <property type="term" value="C:lipid droplet"/>
    <property type="evidence" value="ECO:0007669"/>
    <property type="project" value="UniProtKB-SubCell"/>
</dbReference>
<comment type="caution">
    <text evidence="9">The sequence shown here is derived from an EMBL/GenBank/DDBJ whole genome shotgun (WGS) entry which is preliminary data.</text>
</comment>
<evidence type="ECO:0000256" key="6">
    <source>
        <dbReference type="ARBA" id="ARBA00031924"/>
    </source>
</evidence>
<comment type="catalytic activity">
    <reaction evidence="8">
        <text>a cholesterol ester + H2O = cholesterol + a fatty acid + H(+)</text>
        <dbReference type="Rhea" id="RHEA:36403"/>
        <dbReference type="ChEBI" id="CHEBI:15377"/>
        <dbReference type="ChEBI" id="CHEBI:15378"/>
        <dbReference type="ChEBI" id="CHEBI:16113"/>
        <dbReference type="ChEBI" id="CHEBI:17002"/>
        <dbReference type="ChEBI" id="CHEBI:28868"/>
        <dbReference type="EC" id="3.1.1.13"/>
    </reaction>
    <physiologicalReaction direction="left-to-right" evidence="8">
        <dbReference type="Rhea" id="RHEA:36404"/>
    </physiologicalReaction>
</comment>
<sequence>MIPVCDRTVRGSVNMVDIHRKESWVSVSGKWTRMSVIVVIFFIPGNPGNDGLYVEFGRRLVRNLVAREERLGDRKLQYLFYTISNLNHVLLPPLLRDDAGQKFDERFSLSDQVQHKLDFAREYLPRGLRVYMIGHSIGSYMLLSILPYIKDDFNLKKSVCLFPRLERVSESPHGIRLKKVISTLTTNDWLAKSISFWLDVLPERTKRWLIRVNLTHDRTSPEILNAISEIMHMHIFRNIIRLFNDELENLGPLDENLLFHKEMIYFYYGTNDGWCPLVLGENMKKKMSRGHVIIDDSGIEHAFVLRDSGLMAEKMLQFIV</sequence>
<accession>A0A8S1EQI9</accession>
<keyword evidence="4" id="KW-0551">Lipid droplet</keyword>
<evidence type="ECO:0000256" key="3">
    <source>
        <dbReference type="ARBA" id="ARBA00019242"/>
    </source>
</evidence>
<dbReference type="FunFam" id="3.40.50.1820:FF:000448">
    <property type="entry name" value="Protein CBG16920"/>
    <property type="match status" value="1"/>
</dbReference>
<gene>
    <name evidence="9" type="ORF">CBOVIS_LOCUS3148</name>
</gene>
<evidence type="ECO:0000313" key="10">
    <source>
        <dbReference type="Proteomes" id="UP000494206"/>
    </source>
</evidence>
<evidence type="ECO:0000256" key="5">
    <source>
        <dbReference type="ARBA" id="ARBA00022801"/>
    </source>
</evidence>
<keyword evidence="5" id="KW-0378">Hydrolase</keyword>
<dbReference type="OrthoDB" id="448051at2759"/>
<evidence type="ECO:0000256" key="7">
    <source>
        <dbReference type="ARBA" id="ARBA00039150"/>
    </source>
</evidence>
<dbReference type="PANTHER" id="PTHR13390">
    <property type="entry name" value="LIPASE"/>
    <property type="match status" value="1"/>
</dbReference>
<evidence type="ECO:0000256" key="2">
    <source>
        <dbReference type="ARBA" id="ARBA00008300"/>
    </source>
</evidence>
<dbReference type="Proteomes" id="UP000494206">
    <property type="component" value="Unassembled WGS sequence"/>
</dbReference>
<dbReference type="Gene3D" id="3.40.50.1820">
    <property type="entry name" value="alpha/beta hydrolase"/>
    <property type="match status" value="1"/>
</dbReference>
<dbReference type="GO" id="GO:0019915">
    <property type="term" value="P:lipid storage"/>
    <property type="evidence" value="ECO:0007669"/>
    <property type="project" value="InterPro"/>
</dbReference>
<dbReference type="InterPro" id="IPR019363">
    <property type="entry name" value="LDAH"/>
</dbReference>
<dbReference type="InterPro" id="IPR029058">
    <property type="entry name" value="AB_hydrolase_fold"/>
</dbReference>
<comment type="subcellular location">
    <subcellularLocation>
        <location evidence="1">Lipid droplet</location>
    </subcellularLocation>
</comment>
<dbReference type="PANTHER" id="PTHR13390:SF0">
    <property type="entry name" value="LIPID DROPLET-ASSOCIATED HYDROLASE"/>
    <property type="match status" value="1"/>
</dbReference>